<proteinExistence type="inferred from homology"/>
<dbReference type="CDD" id="cd00432">
    <property type="entry name" value="Ribosomal_L18_L5e"/>
    <property type="match status" value="1"/>
</dbReference>
<evidence type="ECO:0000256" key="2">
    <source>
        <dbReference type="ARBA" id="ARBA00022730"/>
    </source>
</evidence>
<dbReference type="GO" id="GO:0008097">
    <property type="term" value="F:5S rRNA binding"/>
    <property type="evidence" value="ECO:0007669"/>
    <property type="project" value="TreeGrafter"/>
</dbReference>
<dbReference type="Gene3D" id="3.30.420.100">
    <property type="match status" value="1"/>
</dbReference>
<evidence type="ECO:0000256" key="1">
    <source>
        <dbReference type="ARBA" id="ARBA00007116"/>
    </source>
</evidence>
<dbReference type="EMBL" id="JAIQ01000127">
    <property type="protein sequence ID" value="KLD98320.1"/>
    <property type="molecule type" value="Genomic_DNA"/>
</dbReference>
<dbReference type="GO" id="GO:0003735">
    <property type="term" value="F:structural constituent of ribosome"/>
    <property type="evidence" value="ECO:0007669"/>
    <property type="project" value="InterPro"/>
</dbReference>
<dbReference type="SUPFAM" id="SSF53137">
    <property type="entry name" value="Translational machinery components"/>
    <property type="match status" value="1"/>
</dbReference>
<dbReference type="GO" id="GO:0022625">
    <property type="term" value="C:cytosolic large ribosomal subunit"/>
    <property type="evidence" value="ECO:0007669"/>
    <property type="project" value="TreeGrafter"/>
</dbReference>
<comment type="similarity">
    <text evidence="1 7">Belongs to the universal ribosomal protein uL18 family.</text>
</comment>
<protein>
    <recommendedName>
        <fullName evidence="6 7">Large ribosomal subunit protein uL18</fullName>
    </recommendedName>
</protein>
<keyword evidence="3 7" id="KW-0694">RNA-binding</keyword>
<evidence type="ECO:0000313" key="8">
    <source>
        <dbReference type="EMBL" id="KLD98320.1"/>
    </source>
</evidence>
<evidence type="ECO:0000256" key="6">
    <source>
        <dbReference type="ARBA" id="ARBA00035197"/>
    </source>
</evidence>
<dbReference type="PATRIC" id="fig|1447256.3.peg.1737"/>
<dbReference type="Proteomes" id="UP000035514">
    <property type="component" value="Unassembled WGS sequence"/>
</dbReference>
<dbReference type="RefSeq" id="WP_046997040.1">
    <property type="nucleotide sequence ID" value="NZ_JAIQ01000127.1"/>
</dbReference>
<sequence length="119" mass="12849">MSREKDLAKKVALRIKRKKRVRGNIFGTAEKPRVSIFKSNKYVSAQAINDVEGVTLAAVSSKTMGLNVNKENAGKVAAQLAENLKAAGIESVVYDRNGYLYHGVVAAFADGLRANGIKL</sequence>
<evidence type="ECO:0000256" key="4">
    <source>
        <dbReference type="ARBA" id="ARBA00022980"/>
    </source>
</evidence>
<organism evidence="8 9">
    <name type="scientific">Aliarcobacter butzleri L348</name>
    <dbReference type="NCBI Taxonomy" id="1447256"/>
    <lineage>
        <taxon>Bacteria</taxon>
        <taxon>Pseudomonadati</taxon>
        <taxon>Campylobacterota</taxon>
        <taxon>Epsilonproteobacteria</taxon>
        <taxon>Campylobacterales</taxon>
        <taxon>Arcobacteraceae</taxon>
        <taxon>Aliarcobacter</taxon>
    </lineage>
</organism>
<keyword evidence="5 7" id="KW-0687">Ribonucleoprotein</keyword>
<comment type="caution">
    <text evidence="8">The sequence shown here is derived from an EMBL/GenBank/DDBJ whole genome shotgun (WGS) entry which is preliminary data.</text>
</comment>
<dbReference type="InterPro" id="IPR057268">
    <property type="entry name" value="Ribosomal_L18"/>
</dbReference>
<gene>
    <name evidence="7" type="primary">rplR</name>
    <name evidence="8" type="ORF">AA20_08890</name>
</gene>
<dbReference type="PANTHER" id="PTHR12899:SF3">
    <property type="entry name" value="LARGE RIBOSOMAL SUBUNIT PROTEIN UL18M"/>
    <property type="match status" value="1"/>
</dbReference>
<accession>A0A0G9JVV6</accession>
<comment type="subunit">
    <text evidence="7">Part of the 50S ribosomal subunit; part of the 5S rRNA/L5/L18/L25 subcomplex. Contacts the 5S and 23S rRNAs.</text>
</comment>
<keyword evidence="2 7" id="KW-0699">rRNA-binding</keyword>
<dbReference type="AlphaFoldDB" id="A0A0G9JVV6"/>
<dbReference type="PANTHER" id="PTHR12899">
    <property type="entry name" value="39S RIBOSOMAL PROTEIN L18, MITOCHONDRIAL"/>
    <property type="match status" value="1"/>
</dbReference>
<reference evidence="8 9" key="1">
    <citation type="submission" date="2014-01" db="EMBL/GenBank/DDBJ databases">
        <title>Development of a Comparative Genomic Fingerprinting Assay for High Resolution Genotyping of Arcobacter butzleri.</title>
        <authorList>
            <person name="Webb A.L."/>
            <person name="Inglis G.D."/>
            <person name="Kruczkiewicz P."/>
            <person name="Selinger L.B."/>
            <person name="Taboada E.N."/>
        </authorList>
    </citation>
    <scope>NUCLEOTIDE SEQUENCE [LARGE SCALE GENOMIC DNA]</scope>
    <source>
        <strain evidence="8 9">L348</strain>
    </source>
</reference>
<dbReference type="GO" id="GO:0006412">
    <property type="term" value="P:translation"/>
    <property type="evidence" value="ECO:0007669"/>
    <property type="project" value="UniProtKB-UniRule"/>
</dbReference>
<dbReference type="InterPro" id="IPR005484">
    <property type="entry name" value="Ribosomal_uL18_bac/plant/anim"/>
</dbReference>
<dbReference type="Pfam" id="PF00861">
    <property type="entry name" value="Ribosomal_L18p"/>
    <property type="match status" value="1"/>
</dbReference>
<keyword evidence="4 7" id="KW-0689">Ribosomal protein</keyword>
<comment type="function">
    <text evidence="7">This is one of the proteins that bind and probably mediate the attachment of the 5S RNA into the large ribosomal subunit, where it forms part of the central protuberance.</text>
</comment>
<dbReference type="NCBIfam" id="TIGR00060">
    <property type="entry name" value="L18_bact"/>
    <property type="match status" value="1"/>
</dbReference>
<evidence type="ECO:0000256" key="3">
    <source>
        <dbReference type="ARBA" id="ARBA00022884"/>
    </source>
</evidence>
<evidence type="ECO:0000256" key="5">
    <source>
        <dbReference type="ARBA" id="ARBA00023274"/>
    </source>
</evidence>
<evidence type="ECO:0000256" key="7">
    <source>
        <dbReference type="HAMAP-Rule" id="MF_01337"/>
    </source>
</evidence>
<evidence type="ECO:0000313" key="9">
    <source>
        <dbReference type="Proteomes" id="UP000035514"/>
    </source>
</evidence>
<name>A0A0G9JVV6_9BACT</name>
<dbReference type="HAMAP" id="MF_01337_B">
    <property type="entry name" value="Ribosomal_uL18_B"/>
    <property type="match status" value="1"/>
</dbReference>
<dbReference type="InterPro" id="IPR004389">
    <property type="entry name" value="Ribosomal_uL18_bac-type"/>
</dbReference>